<proteinExistence type="inferred from homology"/>
<evidence type="ECO:0000256" key="1">
    <source>
        <dbReference type="ARBA" id="ARBA00004613"/>
    </source>
</evidence>
<gene>
    <name evidence="6" type="ORF">PHPALM_8481</name>
</gene>
<dbReference type="AlphaFoldDB" id="A0A2P4Y9R5"/>
<accession>A0A2P4Y9R5</accession>
<dbReference type="Pfam" id="PF16810">
    <property type="entry name" value="RXLR"/>
    <property type="match status" value="1"/>
</dbReference>
<comment type="caution">
    <text evidence="6">The sequence shown here is derived from an EMBL/GenBank/DDBJ whole genome shotgun (WGS) entry which is preliminary data.</text>
</comment>
<keyword evidence="3 5" id="KW-0964">Secreted</keyword>
<protein>
    <recommendedName>
        <fullName evidence="5">RxLR effector protein</fullName>
    </recommendedName>
</protein>
<comment type="subcellular location">
    <subcellularLocation>
        <location evidence="1 5">Secreted</location>
    </subcellularLocation>
</comment>
<organism evidence="6 7">
    <name type="scientific">Phytophthora palmivora</name>
    <dbReference type="NCBI Taxonomy" id="4796"/>
    <lineage>
        <taxon>Eukaryota</taxon>
        <taxon>Sar</taxon>
        <taxon>Stramenopiles</taxon>
        <taxon>Oomycota</taxon>
        <taxon>Peronosporomycetes</taxon>
        <taxon>Peronosporales</taxon>
        <taxon>Peronosporaceae</taxon>
        <taxon>Phytophthora</taxon>
    </lineage>
</organism>
<dbReference type="Proteomes" id="UP000237271">
    <property type="component" value="Unassembled WGS sequence"/>
</dbReference>
<reference evidence="6 7" key="1">
    <citation type="journal article" date="2017" name="Genome Biol. Evol.">
        <title>Phytophthora megakarya and P. palmivora, closely related causal agents of cacao black pod rot, underwent increases in genome sizes and gene numbers by different mechanisms.</title>
        <authorList>
            <person name="Ali S.S."/>
            <person name="Shao J."/>
            <person name="Lary D.J."/>
            <person name="Kronmiller B."/>
            <person name="Shen D."/>
            <person name="Strem M.D."/>
            <person name="Amoako-Attah I."/>
            <person name="Akrofi A.Y."/>
            <person name="Begoude B.A."/>
            <person name="Ten Hoopen G.M."/>
            <person name="Coulibaly K."/>
            <person name="Kebe B.I."/>
            <person name="Melnick R.L."/>
            <person name="Guiltinan M.J."/>
            <person name="Tyler B.M."/>
            <person name="Meinhardt L.W."/>
            <person name="Bailey B.A."/>
        </authorList>
    </citation>
    <scope>NUCLEOTIDE SEQUENCE [LARGE SCALE GENOMIC DNA]</scope>
    <source>
        <strain evidence="7">sbr112.9</strain>
    </source>
</reference>
<evidence type="ECO:0000256" key="3">
    <source>
        <dbReference type="ARBA" id="ARBA00022525"/>
    </source>
</evidence>
<comment type="domain">
    <text evidence="5">The RxLR-dEER motif acts to carry the protein into the host cell cytoplasm through binding to cell surface phosphatidylinositol-3-phosphate.</text>
</comment>
<name>A0A2P4Y9R5_9STRA</name>
<feature type="chain" id="PRO_5044967787" description="RxLR effector protein" evidence="5">
    <location>
        <begin position="18"/>
        <end position="281"/>
    </location>
</feature>
<evidence type="ECO:0000256" key="5">
    <source>
        <dbReference type="RuleBase" id="RU367124"/>
    </source>
</evidence>
<dbReference type="InterPro" id="IPR031825">
    <property type="entry name" value="RXLR"/>
</dbReference>
<evidence type="ECO:0000256" key="4">
    <source>
        <dbReference type="ARBA" id="ARBA00022729"/>
    </source>
</evidence>
<comment type="function">
    <text evidence="5">Effector that suppresses plant defense responses during pathogen infection.</text>
</comment>
<keyword evidence="7" id="KW-1185">Reference proteome</keyword>
<evidence type="ECO:0000256" key="2">
    <source>
        <dbReference type="ARBA" id="ARBA00010400"/>
    </source>
</evidence>
<evidence type="ECO:0000313" key="7">
    <source>
        <dbReference type="Proteomes" id="UP000237271"/>
    </source>
</evidence>
<keyword evidence="4 5" id="KW-0732">Signal</keyword>
<feature type="signal peptide" evidence="5">
    <location>
        <begin position="1"/>
        <end position="17"/>
    </location>
</feature>
<dbReference type="OrthoDB" id="110014at2759"/>
<sequence>MSIVRVLLITFLACGNAIFTASSSEQPAISALTWSEQSYSVLAGEQRSLRIDKAGNAADETSEEKSFLTYTKVRWWLETGKSDDYVRKALKLNGLDDATMKTRKNYRYYEYFARKSLDYQIHNWIRQEYTTFNIWTEMGFHDVVLKTSDDLVKLMSTANGNIYKQYVNKADFYADASLKAGYKPPISMDSYATEAEKIARTTIMANAHTKDAVAKVLLGLTVPGKPMMTLQGDALKKHRGYQYFEYFQNLKSLDTKDKQYAEKYEALFQKLKSLNAANANR</sequence>
<dbReference type="EMBL" id="NCKW01004858">
    <property type="protein sequence ID" value="POM74542.1"/>
    <property type="molecule type" value="Genomic_DNA"/>
</dbReference>
<comment type="similarity">
    <text evidence="2 5">Belongs to the RxLR effector family.</text>
</comment>
<evidence type="ECO:0000313" key="6">
    <source>
        <dbReference type="EMBL" id="POM74542.1"/>
    </source>
</evidence>